<comment type="caution">
    <text evidence="1">The sequence shown here is derived from an EMBL/GenBank/DDBJ whole genome shotgun (WGS) entry which is preliminary data.</text>
</comment>
<dbReference type="Gene3D" id="3.40.190.10">
    <property type="entry name" value="Periplasmic binding protein-like II"/>
    <property type="match status" value="1"/>
</dbReference>
<dbReference type="AlphaFoldDB" id="A0A133UD10"/>
<evidence type="ECO:0000313" key="1">
    <source>
        <dbReference type="EMBL" id="KXA92091.1"/>
    </source>
</evidence>
<keyword evidence="2" id="KW-1185">Reference proteome</keyword>
<protein>
    <submittedName>
        <fullName evidence="1">Uncharacterized protein</fullName>
    </submittedName>
</protein>
<name>A0A133UD10_9EURY</name>
<dbReference type="Gene3D" id="3.90.76.10">
    <property type="entry name" value="Dipeptide-binding Protein, Domain 1"/>
    <property type="match status" value="1"/>
</dbReference>
<dbReference type="Gene3D" id="3.10.105.10">
    <property type="entry name" value="Dipeptide-binding Protein, Domain 3"/>
    <property type="match status" value="1"/>
</dbReference>
<accession>A0A133UD10</accession>
<dbReference type="Proteomes" id="UP000070284">
    <property type="component" value="Unassembled WGS sequence"/>
</dbReference>
<dbReference type="SUPFAM" id="SSF53850">
    <property type="entry name" value="Periplasmic binding protein-like II"/>
    <property type="match status" value="1"/>
</dbReference>
<reference evidence="1 2" key="1">
    <citation type="journal article" date="2016" name="Sci. Rep.">
        <title>Metabolic traits of an uncultured archaeal lineage -MSBL1- from brine pools of the Red Sea.</title>
        <authorList>
            <person name="Mwirichia R."/>
            <person name="Alam I."/>
            <person name="Rashid M."/>
            <person name="Vinu M."/>
            <person name="Ba-Alawi W."/>
            <person name="Anthony Kamau A."/>
            <person name="Kamanda Ngugi D."/>
            <person name="Goker M."/>
            <person name="Klenk H.P."/>
            <person name="Bajic V."/>
            <person name="Stingl U."/>
        </authorList>
    </citation>
    <scope>NUCLEOTIDE SEQUENCE [LARGE SCALE GENOMIC DNA]</scope>
    <source>
        <strain evidence="1">SCGC-AAA259E19</strain>
    </source>
</reference>
<gene>
    <name evidence="1" type="ORF">AKJ65_08055</name>
</gene>
<feature type="non-terminal residue" evidence="1">
    <location>
        <position position="1"/>
    </location>
</feature>
<proteinExistence type="predicted"/>
<organism evidence="1 2">
    <name type="scientific">candidate division MSBL1 archaeon SCGC-AAA259E19</name>
    <dbReference type="NCBI Taxonomy" id="1698264"/>
    <lineage>
        <taxon>Archaea</taxon>
        <taxon>Methanobacteriati</taxon>
        <taxon>Methanobacteriota</taxon>
        <taxon>candidate division MSBL1</taxon>
    </lineage>
</organism>
<sequence length="365" mass="42242">FTDTHIIPKSRWEGLLDQYGSDIVSATPNIDDPDAMNGSGPYTLEISNSDRAVLKRVEGYWDEEIGWYYLPEYVDHYFYGALLGGEGMLNEGYRNHGTDWGQVCYNYPSFYKDRMDYMLTWDIDGPESGMWYHEASMLVIVPNWGKEIFRETYPWLLKALNYATDDRAAMEAGFFGGSCLDPPTYLHPDLPNYEELVNTEVLRETYPELKVGYKGHLYIPYDPKLAVEILDNHCEGSVDEGWTYNGKKLGGWTIQAVKGWHDLENLVKEIAKDWSEIGIKTDPKYPQVRKLVKQLGYRELRLYSGLVLELSGRQSSSTHIRGKLHFAVDPWPRRQFRDMVRRGYLPVRKVLQRELSAARKHRQAG</sequence>
<evidence type="ECO:0000313" key="2">
    <source>
        <dbReference type="Proteomes" id="UP000070284"/>
    </source>
</evidence>
<dbReference type="EMBL" id="LHXO01000187">
    <property type="protein sequence ID" value="KXA92091.1"/>
    <property type="molecule type" value="Genomic_DNA"/>
</dbReference>